<dbReference type="STRING" id="857566.A0A1E3PSX2"/>
<evidence type="ECO:0000256" key="1">
    <source>
        <dbReference type="SAM" id="MobiDB-lite"/>
    </source>
</evidence>
<gene>
    <name evidence="3" type="ORF">NADFUDRAFT_48682</name>
</gene>
<evidence type="ECO:0000313" key="3">
    <source>
        <dbReference type="EMBL" id="ODQ68022.1"/>
    </source>
</evidence>
<feature type="compositionally biased region" description="Low complexity" evidence="1">
    <location>
        <begin position="468"/>
        <end position="478"/>
    </location>
</feature>
<dbReference type="PROSITE" id="PS50006">
    <property type="entry name" value="FHA_DOMAIN"/>
    <property type="match status" value="1"/>
</dbReference>
<dbReference type="EMBL" id="KV454406">
    <property type="protein sequence ID" value="ODQ68022.1"/>
    <property type="molecule type" value="Genomic_DNA"/>
</dbReference>
<proteinExistence type="predicted"/>
<accession>A0A1E3PSX2</accession>
<keyword evidence="4" id="KW-1185">Reference proteome</keyword>
<evidence type="ECO:0000313" key="4">
    <source>
        <dbReference type="Proteomes" id="UP000095009"/>
    </source>
</evidence>
<feature type="region of interest" description="Disordered" evidence="1">
    <location>
        <begin position="443"/>
        <end position="526"/>
    </location>
</feature>
<reference evidence="3 4" key="1">
    <citation type="journal article" date="2016" name="Proc. Natl. Acad. Sci. U.S.A.">
        <title>Comparative genomics of biotechnologically important yeasts.</title>
        <authorList>
            <person name="Riley R."/>
            <person name="Haridas S."/>
            <person name="Wolfe K.H."/>
            <person name="Lopes M.R."/>
            <person name="Hittinger C.T."/>
            <person name="Goeker M."/>
            <person name="Salamov A.A."/>
            <person name="Wisecaver J.H."/>
            <person name="Long T.M."/>
            <person name="Calvey C.H."/>
            <person name="Aerts A.L."/>
            <person name="Barry K.W."/>
            <person name="Choi C."/>
            <person name="Clum A."/>
            <person name="Coughlan A.Y."/>
            <person name="Deshpande S."/>
            <person name="Douglass A.P."/>
            <person name="Hanson S.J."/>
            <person name="Klenk H.-P."/>
            <person name="LaButti K.M."/>
            <person name="Lapidus A."/>
            <person name="Lindquist E.A."/>
            <person name="Lipzen A.M."/>
            <person name="Meier-Kolthoff J.P."/>
            <person name="Ohm R.A."/>
            <person name="Otillar R.P."/>
            <person name="Pangilinan J.L."/>
            <person name="Peng Y."/>
            <person name="Rokas A."/>
            <person name="Rosa C.A."/>
            <person name="Scheuner C."/>
            <person name="Sibirny A.A."/>
            <person name="Slot J.C."/>
            <person name="Stielow J.B."/>
            <person name="Sun H."/>
            <person name="Kurtzman C.P."/>
            <person name="Blackwell M."/>
            <person name="Grigoriev I.V."/>
            <person name="Jeffries T.W."/>
        </authorList>
    </citation>
    <scope>NUCLEOTIDE SEQUENCE [LARGE SCALE GENOMIC DNA]</scope>
    <source>
        <strain evidence="3 4">DSM 6958</strain>
    </source>
</reference>
<name>A0A1E3PSX2_9ASCO</name>
<feature type="region of interest" description="Disordered" evidence="1">
    <location>
        <begin position="1"/>
        <end position="96"/>
    </location>
</feature>
<feature type="compositionally biased region" description="Polar residues" evidence="1">
    <location>
        <begin position="500"/>
        <end position="521"/>
    </location>
</feature>
<dbReference type="Proteomes" id="UP000095009">
    <property type="component" value="Unassembled WGS sequence"/>
</dbReference>
<sequence>MLATRRSISIMSTSNYQFPPSSPPPLSPPHLEDNGDQYSKAGLLPAFHPSTKPGLGYDMSSLSSKDGHLPTSFRKGLLDSSPSRGSHAHVKPYNDKESKLKQSLDEMFFNTKTKVHQKRERDNMNSRSNKTMSYPTPLPTSSVGERSSSPIREHNLKEVHVDAAAKDGWFGHNSDSEGEDDDSVGRRILLPAANSHPKLIQPTYAPSEFKSHPFIVRNPLSNMKILDFVAHQAKTVKIGRSSRCCNLQINKKNKQISREHLVVKYVPSSKKSNEDNYGYFLIKCLGWNGVIIYFPPGVSQASSSPVSSSAFATVNGKSDDEQKSINDENVKEQFLFKDQLVQVDAVAGIIIDIRGERILVQFDSDPKHNSRASLNVDETEDEIDNHCKSDDFVDKSLDQKIETGSCLGTTIFRDARVPENVVHCSNKPETASYPTESISEIENVRQASDPRPSHSSKPHGIISDKNSRSSITSENSTSHLGGESEIEPETHEVKRVRYSTPITVTAKSSGKISKSQTSQTIAKPIYPSTVEHTSGASISDSDDSVPIVSEFNIANLKTIICNHLAFSRLSSTPISIIQGSSASLTPVPKGQLRTVIKSIECVGVISRHGKDAAGKILEEEYYYIPENDNDEGRKFMLAQIKGHGGLRSCRKTHKQYYWKKPKI</sequence>
<feature type="region of interest" description="Disordered" evidence="1">
    <location>
        <begin position="114"/>
        <end position="149"/>
    </location>
</feature>
<protein>
    <recommendedName>
        <fullName evidence="2">FHA domain-containing protein</fullName>
    </recommendedName>
</protein>
<evidence type="ECO:0000259" key="2">
    <source>
        <dbReference type="PROSITE" id="PS50006"/>
    </source>
</evidence>
<dbReference type="SMART" id="SM00240">
    <property type="entry name" value="FHA"/>
    <property type="match status" value="1"/>
</dbReference>
<dbReference type="InterPro" id="IPR000253">
    <property type="entry name" value="FHA_dom"/>
</dbReference>
<feature type="compositionally biased region" description="Polar residues" evidence="1">
    <location>
        <begin position="1"/>
        <end position="18"/>
    </location>
</feature>
<organism evidence="3 4">
    <name type="scientific">Nadsonia fulvescens var. elongata DSM 6958</name>
    <dbReference type="NCBI Taxonomy" id="857566"/>
    <lineage>
        <taxon>Eukaryota</taxon>
        <taxon>Fungi</taxon>
        <taxon>Dikarya</taxon>
        <taxon>Ascomycota</taxon>
        <taxon>Saccharomycotina</taxon>
        <taxon>Dipodascomycetes</taxon>
        <taxon>Dipodascales</taxon>
        <taxon>Dipodascales incertae sedis</taxon>
        <taxon>Nadsonia</taxon>
    </lineage>
</organism>
<dbReference type="AlphaFoldDB" id="A0A1E3PSX2"/>
<dbReference type="SUPFAM" id="SSF49879">
    <property type="entry name" value="SMAD/FHA domain"/>
    <property type="match status" value="1"/>
</dbReference>
<dbReference type="InterPro" id="IPR008984">
    <property type="entry name" value="SMAD_FHA_dom_sf"/>
</dbReference>
<feature type="compositionally biased region" description="Polar residues" evidence="1">
    <location>
        <begin position="125"/>
        <end position="149"/>
    </location>
</feature>
<feature type="domain" description="FHA" evidence="2">
    <location>
        <begin position="236"/>
        <end position="292"/>
    </location>
</feature>
<dbReference type="OrthoDB" id="5348546at2759"/>